<protein>
    <submittedName>
        <fullName evidence="1">Uncharacterized protein</fullName>
    </submittedName>
</protein>
<dbReference type="KEGG" id="hsr:HSBAA_04940"/>
<gene>
    <name evidence="1" type="ORF">HSBAA_04940</name>
</gene>
<dbReference type="Proteomes" id="UP000320231">
    <property type="component" value="Chromosome"/>
</dbReference>
<proteinExistence type="predicted"/>
<evidence type="ECO:0000313" key="1">
    <source>
        <dbReference type="EMBL" id="BBI59188.1"/>
    </source>
</evidence>
<evidence type="ECO:0000313" key="2">
    <source>
        <dbReference type="Proteomes" id="UP000320231"/>
    </source>
</evidence>
<name>A0A455U3X0_9GAMM</name>
<organism evidence="1 2">
    <name type="scientific">Vreelandella sulfidaeris</name>
    <dbReference type="NCBI Taxonomy" id="115553"/>
    <lineage>
        <taxon>Bacteria</taxon>
        <taxon>Pseudomonadati</taxon>
        <taxon>Pseudomonadota</taxon>
        <taxon>Gammaproteobacteria</taxon>
        <taxon>Oceanospirillales</taxon>
        <taxon>Halomonadaceae</taxon>
        <taxon>Vreelandella</taxon>
    </lineage>
</organism>
<dbReference type="AlphaFoldDB" id="A0A455U3X0"/>
<reference evidence="1 2" key="1">
    <citation type="journal article" date="2019" name="Microbiol. Resour. Announc.">
        <title>Complete Genome Sequence of Halomonas sulfidaeris Strain Esulfide1 Isolated from a Metal Sulfide Rock at a Depth of 2,200 Meters, Obtained Using Nanopore Sequencing.</title>
        <authorList>
            <person name="Saito M."/>
            <person name="Nishigata A."/>
            <person name="Galipon J."/>
            <person name="Arakawa K."/>
        </authorList>
    </citation>
    <scope>NUCLEOTIDE SEQUENCE [LARGE SCALE GENOMIC DNA]</scope>
    <source>
        <strain evidence="1 2">ATCC BAA-803</strain>
    </source>
</reference>
<dbReference type="EMBL" id="AP019514">
    <property type="protein sequence ID" value="BBI59188.1"/>
    <property type="molecule type" value="Genomic_DNA"/>
</dbReference>
<accession>A0A455U3X0</accession>
<sequence>MLKQCLCARLGHTFKTAIAYHRLGAAAFNSATFKRTLGIAKTDPRPLGGSKLSNDATLLLSWSTSTW</sequence>